<dbReference type="GO" id="GO:0008270">
    <property type="term" value="F:zinc ion binding"/>
    <property type="evidence" value="ECO:0007669"/>
    <property type="project" value="UniProtKB-KW"/>
</dbReference>
<evidence type="ECO:0000256" key="5">
    <source>
        <dbReference type="SAM" id="MobiDB-lite"/>
    </source>
</evidence>
<dbReference type="PROSITE" id="PS50089">
    <property type="entry name" value="ZF_RING_2"/>
    <property type="match status" value="1"/>
</dbReference>
<evidence type="ECO:0000313" key="8">
    <source>
        <dbReference type="Proteomes" id="UP001177140"/>
    </source>
</evidence>
<dbReference type="Pfam" id="PF13639">
    <property type="entry name" value="zf-RING_2"/>
    <property type="match status" value="1"/>
</dbReference>
<dbReference type="InterPro" id="IPR001841">
    <property type="entry name" value="Znf_RING"/>
</dbReference>
<keyword evidence="1" id="KW-0479">Metal-binding</keyword>
<dbReference type="SUPFAM" id="SSF57850">
    <property type="entry name" value="RING/U-box"/>
    <property type="match status" value="1"/>
</dbReference>
<evidence type="ECO:0000256" key="3">
    <source>
        <dbReference type="ARBA" id="ARBA00022833"/>
    </source>
</evidence>
<comment type="caution">
    <text evidence="7">The sequence shown here is derived from an EMBL/GenBank/DDBJ whole genome shotgun (WGS) entry which is preliminary data.</text>
</comment>
<feature type="region of interest" description="Disordered" evidence="5">
    <location>
        <begin position="69"/>
        <end position="89"/>
    </location>
</feature>
<keyword evidence="3" id="KW-0862">Zinc</keyword>
<evidence type="ECO:0000313" key="7">
    <source>
        <dbReference type="EMBL" id="MCL7048188.1"/>
    </source>
</evidence>
<keyword evidence="2 4" id="KW-0863">Zinc-finger</keyword>
<accession>A0AA41VVZ4</accession>
<dbReference type="InterPro" id="IPR013083">
    <property type="entry name" value="Znf_RING/FYVE/PHD"/>
</dbReference>
<dbReference type="SMART" id="SM00184">
    <property type="entry name" value="RING"/>
    <property type="match status" value="1"/>
</dbReference>
<name>A0AA41VVZ4_PAPNU</name>
<dbReference type="PANTHER" id="PTHR15710:SF132">
    <property type="entry name" value="E3 UBIQUITIN-PROTEIN LIGASE MPSR1"/>
    <property type="match status" value="1"/>
</dbReference>
<gene>
    <name evidence="7" type="ORF">MKW94_021652</name>
</gene>
<proteinExistence type="predicted"/>
<keyword evidence="8" id="KW-1185">Reference proteome</keyword>
<organism evidence="7 8">
    <name type="scientific">Papaver nudicaule</name>
    <name type="common">Iceland poppy</name>
    <dbReference type="NCBI Taxonomy" id="74823"/>
    <lineage>
        <taxon>Eukaryota</taxon>
        <taxon>Viridiplantae</taxon>
        <taxon>Streptophyta</taxon>
        <taxon>Embryophyta</taxon>
        <taxon>Tracheophyta</taxon>
        <taxon>Spermatophyta</taxon>
        <taxon>Magnoliopsida</taxon>
        <taxon>Ranunculales</taxon>
        <taxon>Papaveraceae</taxon>
        <taxon>Papaveroideae</taxon>
        <taxon>Papaver</taxon>
    </lineage>
</organism>
<dbReference type="Proteomes" id="UP001177140">
    <property type="component" value="Unassembled WGS sequence"/>
</dbReference>
<evidence type="ECO:0000259" key="6">
    <source>
        <dbReference type="PROSITE" id="PS50089"/>
    </source>
</evidence>
<reference evidence="7" key="1">
    <citation type="submission" date="2022-03" db="EMBL/GenBank/DDBJ databases">
        <title>A functionally conserved STORR gene fusion in Papaver species that diverged 16.8 million years ago.</title>
        <authorList>
            <person name="Catania T."/>
        </authorList>
    </citation>
    <scope>NUCLEOTIDE SEQUENCE</scope>
    <source>
        <strain evidence="7">S-191538</strain>
    </source>
</reference>
<dbReference type="GO" id="GO:0016567">
    <property type="term" value="P:protein ubiquitination"/>
    <property type="evidence" value="ECO:0007669"/>
    <property type="project" value="TreeGrafter"/>
</dbReference>
<sequence length="282" mass="31689">MDFFSGLLASESSFNSTYDSTIVSVALTSGTRIESLVVLTYSSLLTVSAETSEVIFDSIEAPSINELLNDELPSDTDESETTVSDDGESSIDELTNVLQETTDQETTTEFIHRSQYNSLPPPVQVLVNDLRLILLEDEQSEQVFAVINSTTNNIVRVLIFVQMYWTDVVHALDCRLDINRKRQVARSAVRAMTQVEITANDNPGDDPENKEGNEDTRCPICFDEWEDGDDVRETDCKHMYHASCIEEWLFLDPRGSCPICRFQIASTQIDGDHNLTGAQRLW</sequence>
<evidence type="ECO:0000256" key="1">
    <source>
        <dbReference type="ARBA" id="ARBA00022723"/>
    </source>
</evidence>
<dbReference type="GO" id="GO:0005737">
    <property type="term" value="C:cytoplasm"/>
    <property type="evidence" value="ECO:0007669"/>
    <property type="project" value="TreeGrafter"/>
</dbReference>
<dbReference type="Gene3D" id="3.30.40.10">
    <property type="entry name" value="Zinc/RING finger domain, C3HC4 (zinc finger)"/>
    <property type="match status" value="1"/>
</dbReference>
<dbReference type="GO" id="GO:0061630">
    <property type="term" value="F:ubiquitin protein ligase activity"/>
    <property type="evidence" value="ECO:0007669"/>
    <property type="project" value="TreeGrafter"/>
</dbReference>
<evidence type="ECO:0000256" key="2">
    <source>
        <dbReference type="ARBA" id="ARBA00022771"/>
    </source>
</evidence>
<protein>
    <recommendedName>
        <fullName evidence="6">RING-type domain-containing protein</fullName>
    </recommendedName>
</protein>
<evidence type="ECO:0000256" key="4">
    <source>
        <dbReference type="PROSITE-ProRule" id="PRU00175"/>
    </source>
</evidence>
<dbReference type="AlphaFoldDB" id="A0AA41VVZ4"/>
<feature type="domain" description="RING-type" evidence="6">
    <location>
        <begin position="218"/>
        <end position="261"/>
    </location>
</feature>
<dbReference type="PANTHER" id="PTHR15710">
    <property type="entry name" value="E3 UBIQUITIN-PROTEIN LIGASE PRAJA"/>
    <property type="match status" value="1"/>
</dbReference>
<dbReference type="EMBL" id="JAJJMA010301737">
    <property type="protein sequence ID" value="MCL7048188.1"/>
    <property type="molecule type" value="Genomic_DNA"/>
</dbReference>